<dbReference type="Proteomes" id="UP001501523">
    <property type="component" value="Unassembled WGS sequence"/>
</dbReference>
<accession>A0ABN1IC22</accession>
<gene>
    <name evidence="1" type="primary">pilV</name>
    <name evidence="1" type="ORF">GCM10009105_02930</name>
</gene>
<dbReference type="InterPro" id="IPR013362">
    <property type="entry name" value="Pilus_4_PilV"/>
</dbReference>
<protein>
    <submittedName>
        <fullName evidence="1">Type IV pilus modification protein PilV</fullName>
    </submittedName>
</protein>
<proteinExistence type="predicted"/>
<organism evidence="1 2">
    <name type="scientific">Dokdonella soli</name>
    <dbReference type="NCBI Taxonomy" id="529810"/>
    <lineage>
        <taxon>Bacteria</taxon>
        <taxon>Pseudomonadati</taxon>
        <taxon>Pseudomonadota</taxon>
        <taxon>Gammaproteobacteria</taxon>
        <taxon>Lysobacterales</taxon>
        <taxon>Rhodanobacteraceae</taxon>
        <taxon>Dokdonella</taxon>
    </lineage>
</organism>
<sequence length="128" mass="13341">MLEVLVAILVLSIGLLGLAALQAFSLKANQSANFRTQATALANLIVERMRAHGGGALNTTVAYYGAGSDARAQNDLLEWQAAIAAQLPNGVGTLVFNGGNIGVSITWTDARWAIGADQQTAFVLNTTL</sequence>
<dbReference type="NCBIfam" id="TIGR02523">
    <property type="entry name" value="type_IV_pilV"/>
    <property type="match status" value="1"/>
</dbReference>
<comment type="caution">
    <text evidence="1">The sequence shown here is derived from an EMBL/GenBank/DDBJ whole genome shotgun (WGS) entry which is preliminary data.</text>
</comment>
<name>A0ABN1IC22_9GAMM</name>
<keyword evidence="2" id="KW-1185">Reference proteome</keyword>
<evidence type="ECO:0000313" key="1">
    <source>
        <dbReference type="EMBL" id="GAA0705474.1"/>
    </source>
</evidence>
<evidence type="ECO:0000313" key="2">
    <source>
        <dbReference type="Proteomes" id="UP001501523"/>
    </source>
</evidence>
<dbReference type="EMBL" id="BAAAEU010000001">
    <property type="protein sequence ID" value="GAA0705474.1"/>
    <property type="molecule type" value="Genomic_DNA"/>
</dbReference>
<reference evidence="1 2" key="1">
    <citation type="journal article" date="2019" name="Int. J. Syst. Evol. Microbiol.">
        <title>The Global Catalogue of Microorganisms (GCM) 10K type strain sequencing project: providing services to taxonomists for standard genome sequencing and annotation.</title>
        <authorList>
            <consortium name="The Broad Institute Genomics Platform"/>
            <consortium name="The Broad Institute Genome Sequencing Center for Infectious Disease"/>
            <person name="Wu L."/>
            <person name="Ma J."/>
        </authorList>
    </citation>
    <scope>NUCLEOTIDE SEQUENCE [LARGE SCALE GENOMIC DNA]</scope>
    <source>
        <strain evidence="1 2">JCM 15421</strain>
    </source>
</reference>